<accession>E1YK54</accession>
<proteinExistence type="predicted"/>
<organism evidence="2">
    <name type="scientific">uncultured Desulfobacterium sp</name>
    <dbReference type="NCBI Taxonomy" id="201089"/>
    <lineage>
        <taxon>Bacteria</taxon>
        <taxon>Pseudomonadati</taxon>
        <taxon>Thermodesulfobacteriota</taxon>
        <taxon>Desulfobacteria</taxon>
        <taxon>Desulfobacterales</taxon>
        <taxon>Desulfobacteriaceae</taxon>
        <taxon>Desulfobacterium</taxon>
        <taxon>environmental samples</taxon>
    </lineage>
</organism>
<name>E1YK54_9BACT</name>
<reference evidence="2" key="1">
    <citation type="journal article" date="2011" name="Environ. Microbiol.">
        <title>Genomic insights into the metabolic potential of the polycyclic aromatic hydrocarbon degrading sulfate-reducing Deltaproteobacterium N47.</title>
        <authorList>
            <person name="Bergmann F."/>
            <person name="Selesi D."/>
            <person name="Weinmaier T."/>
            <person name="Tischler P."/>
            <person name="Rattei T."/>
            <person name="Meckenstock R.U."/>
        </authorList>
    </citation>
    <scope>NUCLEOTIDE SEQUENCE</scope>
</reference>
<gene>
    <name evidence="2" type="ORF">N47_E51700</name>
</gene>
<feature type="domain" description="BioF2-like acetyltransferase" evidence="1">
    <location>
        <begin position="160"/>
        <end position="250"/>
    </location>
</feature>
<dbReference type="Gene3D" id="3.40.630.30">
    <property type="match status" value="1"/>
</dbReference>
<dbReference type="EMBL" id="FR695877">
    <property type="protein sequence ID" value="CBX31658.1"/>
    <property type="molecule type" value="Genomic_DNA"/>
</dbReference>
<dbReference type="InterPro" id="IPR016181">
    <property type="entry name" value="Acyl_CoA_acyltransferase"/>
</dbReference>
<evidence type="ECO:0000259" key="1">
    <source>
        <dbReference type="Pfam" id="PF13480"/>
    </source>
</evidence>
<dbReference type="InterPro" id="IPR038740">
    <property type="entry name" value="BioF2-like_GNAT_dom"/>
</dbReference>
<dbReference type="Pfam" id="PF13480">
    <property type="entry name" value="Acetyltransf_6"/>
    <property type="match status" value="1"/>
</dbReference>
<sequence length="306" mass="35704">MYNSIFQKPWWLDAVAPGQWSAVEVKHGDEIVARFPYVMKNRFGNVMLTQPPLTQTLGPWLRPSKAKYAKMLAEEKDLMTELINQLPLFDYFSQNFHYSITNWLPFYWKEFSQTTRYTYVIEELTDLDVVFSNFSHSKRKNIKKSERIINIVFDIDPKTFYENHKMTLQKQNSSISYSFELFKRIFESGYANNSACTIGAFDRDGNLHAALFVIWDENSAYDLISTIDPDFRNSGAASLLIREAIKFVSAKTKKFDFEGSMIEGVENSFRQFGAVRKAYFNISKINSRLLKASQAFRLFKEVLFNK</sequence>
<dbReference type="AlphaFoldDB" id="E1YK54"/>
<dbReference type="SUPFAM" id="SSF55729">
    <property type="entry name" value="Acyl-CoA N-acyltransferases (Nat)"/>
    <property type="match status" value="1"/>
</dbReference>
<evidence type="ECO:0000313" key="2">
    <source>
        <dbReference type="EMBL" id="CBX31658.1"/>
    </source>
</evidence>
<protein>
    <recommendedName>
        <fullName evidence="1">BioF2-like acetyltransferase domain-containing protein</fullName>
    </recommendedName>
</protein>